<evidence type="ECO:0000313" key="1">
    <source>
        <dbReference type="EMBL" id="AQP48491.1"/>
    </source>
</evidence>
<reference evidence="2" key="1">
    <citation type="submission" date="2017-02" db="EMBL/GenBank/DDBJ databases">
        <title>Tessaracoccus aquaemaris sp. nov., isolated from the intestine of a Korean rockfish, Sebastes schlegelii, in a marine aquaculture pond.</title>
        <authorList>
            <person name="Tak E.J."/>
            <person name="Bae J.-W."/>
        </authorList>
    </citation>
    <scope>NUCLEOTIDE SEQUENCE [LARGE SCALE GENOMIC DNA]</scope>
    <source>
        <strain evidence="2">NSG39</strain>
    </source>
</reference>
<gene>
    <name evidence="1" type="ORF">BW730_14220</name>
</gene>
<name>A0A1Q2CQV8_9ACTN</name>
<accession>A0A1Q2CQV8</accession>
<protein>
    <submittedName>
        <fullName evidence="1">Uncharacterized protein</fullName>
    </submittedName>
</protein>
<organism evidence="1 2">
    <name type="scientific">Tessaracoccus aquimaris</name>
    <dbReference type="NCBI Taxonomy" id="1332264"/>
    <lineage>
        <taxon>Bacteria</taxon>
        <taxon>Bacillati</taxon>
        <taxon>Actinomycetota</taxon>
        <taxon>Actinomycetes</taxon>
        <taxon>Propionibacteriales</taxon>
        <taxon>Propionibacteriaceae</taxon>
        <taxon>Tessaracoccus</taxon>
    </lineage>
</organism>
<dbReference type="InterPro" id="IPR016024">
    <property type="entry name" value="ARM-type_fold"/>
</dbReference>
<dbReference type="KEGG" id="tes:BW730_14220"/>
<dbReference type="Gene3D" id="1.25.40.10">
    <property type="entry name" value="Tetratricopeptide repeat domain"/>
    <property type="match status" value="4"/>
</dbReference>
<dbReference type="AlphaFoldDB" id="A0A1Q2CQV8"/>
<dbReference type="STRING" id="1332264.BW730_14220"/>
<sequence>MLQDEALENPDFLRNATVRLLRYQAAQGADHARLSEQVEGLPEQVWQVAALPLAESYLTEQVEPLAISDPARQVDRALMEDFLASPDSGWWWWTAQPWAGKTSFMADLAVRPPAGVFVAAFLTMGRDTTANDRRDFFDSIMPQIAVWAGRSMVHRAGAHSPSERLREFQDLLSEAGDNCRRKGQSLLLLVDGLDEDKGTEGSIAAALPPTLPVGVKVVVASRTMPRLDVPYDHPLATPLHSRELKASPGAVARQEQAFRELDNLWLVGPPDRLGRTLACLVAAAEAPLTAIDLAELASRATNDLIEVPTVEDILGDHAARVFHRVTLPGGDGFRLGHDTLDDRVIEILDPRNPRAHVGGGWAHHRQEVLAPWRAYLHEWVDTFAAQGWARTTTPGFAGEPYFALLSKTGNLPRMTALATDLARHRYLFHVTGSNYAAYREAHVAAQGHTHQVEPHLPTLTILSVYLDAMSAQHNRFPIEIFRAWAVTKQTDHALDVAATITDPDRQAEALAALVEALAPTDPDRAAKVAATITSPYRQAEALTALAKALAPTDPDRARGLVQRAEEVAATITDPYRQAQALTALAKALAPTDPDRARGLVQRVEEVAATITSTYRQAEALAALVEALAPTDPDRAEEVAATITDPYRQAEALTALVEALAPTDPDRAEEVAATITSPYRQAGALTALVEALAPTDPDRAEEVAATITDPYRQAGALTALAKALAPTDPDRAEEVTATITDSYGQAGALAALAKALAPTDPDRARGLVQRVEEVAGTITDSYEQAGALTALVEALAPTDPDRAEEVAATITDPDRQAGALTALVEALAPTDPDRAEKVAATITDPYRQAEALAALAKALAPTDPDRAEEVAATITDSYGQAGALAALAKALAPTDPDRARGLVQRAEEVAATSTDPYRQAGALTALAKALAPTDPDRARGLVQRAEEVAATSTDSYRQAGALTALAKALAPTDPDRARGLVQRAEAVAATSTDPYRQAGR</sequence>
<dbReference type="InterPro" id="IPR011990">
    <property type="entry name" value="TPR-like_helical_dom_sf"/>
</dbReference>
<dbReference type="EMBL" id="CP019606">
    <property type="protein sequence ID" value="AQP48491.1"/>
    <property type="molecule type" value="Genomic_DNA"/>
</dbReference>
<proteinExistence type="predicted"/>
<dbReference type="SUPFAM" id="SSF48371">
    <property type="entry name" value="ARM repeat"/>
    <property type="match status" value="1"/>
</dbReference>
<dbReference type="Proteomes" id="UP000188145">
    <property type="component" value="Chromosome"/>
</dbReference>
<evidence type="ECO:0000313" key="2">
    <source>
        <dbReference type="Proteomes" id="UP000188145"/>
    </source>
</evidence>
<keyword evidence="2" id="KW-1185">Reference proteome</keyword>